<dbReference type="InterPro" id="IPR001708">
    <property type="entry name" value="YidC/ALB3/OXA1/COX18"/>
</dbReference>
<keyword evidence="10 13" id="KW-0143">Chaperone</keyword>
<dbReference type="Gene3D" id="2.70.98.90">
    <property type="match status" value="1"/>
</dbReference>
<evidence type="ECO:0000313" key="17">
    <source>
        <dbReference type="EMBL" id="CAI8884333.1"/>
    </source>
</evidence>
<dbReference type="HAMAP" id="MF_01810">
    <property type="entry name" value="YidC_type1"/>
    <property type="match status" value="1"/>
</dbReference>
<comment type="function">
    <text evidence="13">Required for the insertion and/or proper folding and/or complex formation of integral membrane proteins into the membrane. Involved in integration of membrane proteins that insert both dependently and independently of the Sec translocase complex, as well as at least some lipoproteins. Aids folding of multispanning membrane proteins.</text>
</comment>
<evidence type="ECO:0000256" key="5">
    <source>
        <dbReference type="ARBA" id="ARBA00022475"/>
    </source>
</evidence>
<evidence type="ECO:0000259" key="16">
    <source>
        <dbReference type="Pfam" id="PF14849"/>
    </source>
</evidence>
<evidence type="ECO:0000256" key="14">
    <source>
        <dbReference type="SAM" id="MobiDB-lite"/>
    </source>
</evidence>
<keyword evidence="4 13" id="KW-0813">Transport</keyword>
<dbReference type="PRINTS" id="PR01900">
    <property type="entry name" value="YIDCPROTEIN"/>
</dbReference>
<dbReference type="InterPro" id="IPR038221">
    <property type="entry name" value="YidC_periplasmic_sf"/>
</dbReference>
<dbReference type="InterPro" id="IPR028053">
    <property type="entry name" value="Membr_insert_YidC_N"/>
</dbReference>
<dbReference type="PRINTS" id="PR00701">
    <property type="entry name" value="60KDINNERMP"/>
</dbReference>
<keyword evidence="18" id="KW-1185">Reference proteome</keyword>
<reference evidence="17 18" key="1">
    <citation type="submission" date="2023-03" db="EMBL/GenBank/DDBJ databases">
        <authorList>
            <person name="Pearce D."/>
        </authorList>
    </citation>
    <scope>NUCLEOTIDE SEQUENCE [LARGE SCALE GENOMIC DNA]</scope>
    <source>
        <strain evidence="17">Msz</strain>
    </source>
</reference>
<feature type="transmembrane region" description="Helical" evidence="13">
    <location>
        <begin position="358"/>
        <end position="377"/>
    </location>
</feature>
<evidence type="ECO:0000256" key="3">
    <source>
        <dbReference type="ARBA" id="ARBA00015325"/>
    </source>
</evidence>
<dbReference type="NCBIfam" id="NF002352">
    <property type="entry name" value="PRK01318.1-3"/>
    <property type="match status" value="1"/>
</dbReference>
<dbReference type="CDD" id="cd20070">
    <property type="entry name" value="5TM_YidC_Alb3"/>
    <property type="match status" value="1"/>
</dbReference>
<comment type="similarity">
    <text evidence="2 13">Belongs to the OXA1/ALB3/YidC family. Type 1 subfamily.</text>
</comment>
<protein>
    <recommendedName>
        <fullName evidence="3 13">Membrane protein insertase YidC</fullName>
    </recommendedName>
    <alternativeName>
        <fullName evidence="12 13">Foldase YidC</fullName>
    </alternativeName>
    <alternativeName>
        <fullName evidence="11 13">Membrane integrase YidC</fullName>
    </alternativeName>
    <alternativeName>
        <fullName evidence="13">Membrane protein YidC</fullName>
    </alternativeName>
</protein>
<accession>A0ABN8X7N6</accession>
<evidence type="ECO:0000256" key="7">
    <source>
        <dbReference type="ARBA" id="ARBA00022927"/>
    </source>
</evidence>
<dbReference type="InterPro" id="IPR028055">
    <property type="entry name" value="YidC/Oxa/ALB_C"/>
</dbReference>
<dbReference type="Proteomes" id="UP001162030">
    <property type="component" value="Chromosome"/>
</dbReference>
<keyword evidence="9 13" id="KW-0472">Membrane</keyword>
<feature type="region of interest" description="Disordered" evidence="14">
    <location>
        <begin position="30"/>
        <end position="50"/>
    </location>
</feature>
<comment type="subunit">
    <text evidence="13">Interacts with the Sec translocase complex via SecD. Specifically interacts with transmembrane segments of nascent integral membrane proteins during membrane integration.</text>
</comment>
<evidence type="ECO:0000256" key="4">
    <source>
        <dbReference type="ARBA" id="ARBA00022448"/>
    </source>
</evidence>
<feature type="domain" description="Membrane insertase YidC N-terminal" evidence="16">
    <location>
        <begin position="73"/>
        <end position="347"/>
    </location>
</feature>
<dbReference type="PANTHER" id="PTHR12428">
    <property type="entry name" value="OXA1"/>
    <property type="match status" value="1"/>
</dbReference>
<evidence type="ECO:0000256" key="13">
    <source>
        <dbReference type="HAMAP-Rule" id="MF_01810"/>
    </source>
</evidence>
<gene>
    <name evidence="13 17" type="primary">yidC</name>
    <name evidence="17" type="ORF">MSZNOR_3121</name>
</gene>
<dbReference type="NCBIfam" id="TIGR03592">
    <property type="entry name" value="yidC_oxa1_cterm"/>
    <property type="match status" value="1"/>
</dbReference>
<dbReference type="EMBL" id="OX458333">
    <property type="protein sequence ID" value="CAI8884333.1"/>
    <property type="molecule type" value="Genomic_DNA"/>
</dbReference>
<comment type="caution">
    <text evidence="13">Lacks conserved residue(s) required for the propagation of feature annotation.</text>
</comment>
<dbReference type="Pfam" id="PF02096">
    <property type="entry name" value="60KD_IMP"/>
    <property type="match status" value="1"/>
</dbReference>
<name>A0ABN8X7N6_9GAMM</name>
<evidence type="ECO:0000256" key="12">
    <source>
        <dbReference type="ARBA" id="ARBA00033342"/>
    </source>
</evidence>
<feature type="domain" description="Membrane insertase YidC/Oxa/ALB C-terminal" evidence="15">
    <location>
        <begin position="358"/>
        <end position="536"/>
    </location>
</feature>
<dbReference type="RefSeq" id="WP_026611113.1">
    <property type="nucleotide sequence ID" value="NZ_OX458333.1"/>
</dbReference>
<feature type="transmembrane region" description="Helical" evidence="13">
    <location>
        <begin position="501"/>
        <end position="522"/>
    </location>
</feature>
<evidence type="ECO:0000259" key="15">
    <source>
        <dbReference type="Pfam" id="PF02096"/>
    </source>
</evidence>
<evidence type="ECO:0000256" key="8">
    <source>
        <dbReference type="ARBA" id="ARBA00022989"/>
    </source>
</evidence>
<dbReference type="PANTHER" id="PTHR12428:SF65">
    <property type="entry name" value="CYTOCHROME C OXIDASE ASSEMBLY PROTEIN COX18, MITOCHONDRIAL"/>
    <property type="match status" value="1"/>
</dbReference>
<dbReference type="CDD" id="cd19961">
    <property type="entry name" value="EcYidC-like_peri"/>
    <property type="match status" value="1"/>
</dbReference>
<evidence type="ECO:0000256" key="6">
    <source>
        <dbReference type="ARBA" id="ARBA00022692"/>
    </source>
</evidence>
<keyword evidence="5 13" id="KW-1003">Cell membrane</keyword>
<keyword evidence="8 13" id="KW-1133">Transmembrane helix</keyword>
<comment type="subcellular location">
    <subcellularLocation>
        <location evidence="1">Cell inner membrane</location>
        <topology evidence="1">Multi-pass membrane protein</topology>
    </subcellularLocation>
    <subcellularLocation>
        <location evidence="13">Cell membrane</location>
        <topology evidence="13">Multi-pass membrane protein</topology>
    </subcellularLocation>
</comment>
<sequence length="544" mass="62542">MDNLRFVLFVLFVFLSFMLWQQWQVDYGPKPEPTAQTEPTVPAAPGDVPEATRSVDDIAKTPESTVAAVEHPRVTVTTDVIRAEIDTKGGDLRILDLLEYPQSKDHPDQPVRLFNDQDQFFIAQSGFLGEETQAPTHHSIWRAEADTYTLAEGQDTLRVPFTWTNDQGVRITKTLIFAKGSYLIELEQQVVNQSGTDWKGRQYVQLQRKNPENQSEESFVRTYTGGVLYTPEDKYEKITFKDMADSNLNRKAKDGWIAMIQHYFLAAWIPSAGEEHSFYTKALSDDHFVIGTYSPMLDVKPGEEKVFKAQLFAGPKLQRVLEKTAPGLELTVDYGSLTIIAKPIFWLLEQFHKLFNNWGWAIVFVTITLKALFYKLSQASYRSMAKMRKLQPKLQQLKERYADDKQKFNMALMELYRKEKVNPLGGCLPILVQIPVFIALYWVLIESVEMRQAPFILWLNDLSAKDPYFILPLIMGVSMYIQQKLNPPPTDPVQAKVMQFFPLIFTGFFAFFPSGLVLYWVVNNILSILQQWHITRQIERSAHA</sequence>
<proteinExistence type="inferred from homology"/>
<dbReference type="Pfam" id="PF14849">
    <property type="entry name" value="YidC_periplas"/>
    <property type="match status" value="1"/>
</dbReference>
<dbReference type="InterPro" id="IPR047196">
    <property type="entry name" value="YidC_ALB_C"/>
</dbReference>
<evidence type="ECO:0000256" key="9">
    <source>
        <dbReference type="ARBA" id="ARBA00023136"/>
    </source>
</evidence>
<organism evidence="17 18">
    <name type="scientific">Methylocaldum szegediense</name>
    <dbReference type="NCBI Taxonomy" id="73780"/>
    <lineage>
        <taxon>Bacteria</taxon>
        <taxon>Pseudomonadati</taxon>
        <taxon>Pseudomonadota</taxon>
        <taxon>Gammaproteobacteria</taxon>
        <taxon>Methylococcales</taxon>
        <taxon>Methylococcaceae</taxon>
        <taxon>Methylocaldum</taxon>
    </lineage>
</organism>
<keyword evidence="7 13" id="KW-0653">Protein transport</keyword>
<evidence type="ECO:0000256" key="10">
    <source>
        <dbReference type="ARBA" id="ARBA00023186"/>
    </source>
</evidence>
<dbReference type="NCBIfam" id="TIGR03593">
    <property type="entry name" value="yidC_nterm"/>
    <property type="match status" value="1"/>
</dbReference>
<dbReference type="NCBIfam" id="NF002353">
    <property type="entry name" value="PRK01318.1-4"/>
    <property type="match status" value="1"/>
</dbReference>
<evidence type="ECO:0000256" key="11">
    <source>
        <dbReference type="ARBA" id="ARBA00033245"/>
    </source>
</evidence>
<keyword evidence="6 13" id="KW-0812">Transmembrane</keyword>
<evidence type="ECO:0000313" key="18">
    <source>
        <dbReference type="Proteomes" id="UP001162030"/>
    </source>
</evidence>
<evidence type="ECO:0000256" key="2">
    <source>
        <dbReference type="ARBA" id="ARBA00010527"/>
    </source>
</evidence>
<dbReference type="InterPro" id="IPR019998">
    <property type="entry name" value="Membr_insert_YidC"/>
</dbReference>
<feature type="transmembrane region" description="Helical" evidence="13">
    <location>
        <begin position="423"/>
        <end position="444"/>
    </location>
</feature>
<evidence type="ECO:0000256" key="1">
    <source>
        <dbReference type="ARBA" id="ARBA00004429"/>
    </source>
</evidence>